<dbReference type="PANTHER" id="PTHR10091:SF0">
    <property type="entry name" value="GALACTOSE MUTAROTASE"/>
    <property type="match status" value="1"/>
</dbReference>
<sequence>MTPPPSDPTSDPTSGRSPHPPRPASGINFTLQAGAATVVVASLAAALRSYEYDGVALTETWGDADIPAGGGGILLAPWPNRVAGGRWMLDGKEQRLDITEPSKGNASHGLLRNTGYRAVDVGPSRAVLEAEIFPQHGYPFHLMHRATYALTEEQLTVTQHLSNLSATAAPFALGAHPYLKISGVPTEDLTLTVRADSRFETDERSIPTGKVAVAGQYDLRRGQRIGDIRFDTAFTALAPVRGRHEHVLSAPDGRSVTLWAEPAFAYAHVYISTSYPGVDTAVAIEPMTAPADALNSGEGLRWLQPGASFAASWGILPGLE</sequence>
<dbReference type="CDD" id="cd09022">
    <property type="entry name" value="Aldose_epim_Ec_YihR"/>
    <property type="match status" value="1"/>
</dbReference>
<feature type="region of interest" description="Disordered" evidence="1">
    <location>
        <begin position="1"/>
        <end position="26"/>
    </location>
</feature>
<evidence type="ECO:0000313" key="2">
    <source>
        <dbReference type="EMBL" id="MPY11357.1"/>
    </source>
</evidence>
<dbReference type="Proteomes" id="UP000326464">
    <property type="component" value="Unassembled WGS sequence"/>
</dbReference>
<dbReference type="InterPro" id="IPR011013">
    <property type="entry name" value="Gal_mutarotase_sf_dom"/>
</dbReference>
<dbReference type="InterPro" id="IPR008183">
    <property type="entry name" value="Aldose_1/G6P_1-epimerase"/>
</dbReference>
<dbReference type="SUPFAM" id="SSF74650">
    <property type="entry name" value="Galactose mutarotase-like"/>
    <property type="match status" value="1"/>
</dbReference>
<comment type="caution">
    <text evidence="2">The sequence shown here is derived from an EMBL/GenBank/DDBJ whole genome shotgun (WGS) entry which is preliminary data.</text>
</comment>
<evidence type="ECO:0000313" key="3">
    <source>
        <dbReference type="Proteomes" id="UP000326464"/>
    </source>
</evidence>
<dbReference type="InterPro" id="IPR014718">
    <property type="entry name" value="GH-type_carb-bd"/>
</dbReference>
<gene>
    <name evidence="2" type="ORF">FNH21_11615</name>
</gene>
<dbReference type="GO" id="GO:0004034">
    <property type="term" value="F:aldose 1-epimerase activity"/>
    <property type="evidence" value="ECO:0007669"/>
    <property type="project" value="TreeGrafter"/>
</dbReference>
<dbReference type="Gene3D" id="2.70.98.10">
    <property type="match status" value="1"/>
</dbReference>
<dbReference type="InterPro" id="IPR037480">
    <property type="entry name" value="YihR-like"/>
</dbReference>
<dbReference type="Pfam" id="PF01263">
    <property type="entry name" value="Aldose_epim"/>
    <property type="match status" value="1"/>
</dbReference>
<keyword evidence="3" id="KW-1185">Reference proteome</keyword>
<reference evidence="3" key="1">
    <citation type="submission" date="2019-07" db="EMBL/GenBank/DDBJ databases">
        <title>Arthrobacter KR32 sp. nov., isolated from mountain cheese made of cows milk.</title>
        <authorList>
            <person name="Flegler A."/>
        </authorList>
    </citation>
    <scope>NUCLEOTIDE SEQUENCE [LARGE SCALE GENOMIC DNA]</scope>
    <source>
        <strain evidence="3">KR32</strain>
    </source>
</reference>
<dbReference type="GO" id="GO:0006006">
    <property type="term" value="P:glucose metabolic process"/>
    <property type="evidence" value="ECO:0007669"/>
    <property type="project" value="TreeGrafter"/>
</dbReference>
<protein>
    <submittedName>
        <fullName evidence="2">Aldose 1-epimerase family protein</fullName>
    </submittedName>
</protein>
<proteinExistence type="predicted"/>
<dbReference type="RefSeq" id="WP_152815701.1">
    <property type="nucleotide sequence ID" value="NZ_VJXX01000003.1"/>
</dbReference>
<dbReference type="PANTHER" id="PTHR10091">
    <property type="entry name" value="ALDOSE-1-EPIMERASE"/>
    <property type="match status" value="1"/>
</dbReference>
<dbReference type="GO" id="GO:0033499">
    <property type="term" value="P:galactose catabolic process via UDP-galactose, Leloir pathway"/>
    <property type="evidence" value="ECO:0007669"/>
    <property type="project" value="TreeGrafter"/>
</dbReference>
<accession>A0A7X1NR45</accession>
<dbReference type="EMBL" id="VJXX01000003">
    <property type="protein sequence ID" value="MPY11357.1"/>
    <property type="molecule type" value="Genomic_DNA"/>
</dbReference>
<dbReference type="OrthoDB" id="4739604at2"/>
<dbReference type="GO" id="GO:0030246">
    <property type="term" value="F:carbohydrate binding"/>
    <property type="evidence" value="ECO:0007669"/>
    <property type="project" value="InterPro"/>
</dbReference>
<organism evidence="2 3">
    <name type="scientific">Arthrobacter bussei</name>
    <dbReference type="NCBI Taxonomy" id="2594179"/>
    <lineage>
        <taxon>Bacteria</taxon>
        <taxon>Bacillati</taxon>
        <taxon>Actinomycetota</taxon>
        <taxon>Actinomycetes</taxon>
        <taxon>Micrococcales</taxon>
        <taxon>Micrococcaceae</taxon>
        <taxon>Arthrobacter</taxon>
    </lineage>
</organism>
<name>A0A7X1NR45_9MICC</name>
<evidence type="ECO:0000256" key="1">
    <source>
        <dbReference type="SAM" id="MobiDB-lite"/>
    </source>
</evidence>
<dbReference type="AlphaFoldDB" id="A0A7X1NR45"/>